<dbReference type="Pfam" id="PF02892">
    <property type="entry name" value="zf-BED"/>
    <property type="match status" value="1"/>
</dbReference>
<evidence type="ECO:0000259" key="5">
    <source>
        <dbReference type="Pfam" id="PF02892"/>
    </source>
</evidence>
<gene>
    <name evidence="6" type="ORF">CEPIT_LOCUS25499</name>
</gene>
<dbReference type="AlphaFoldDB" id="A0AAV0EJ02"/>
<evidence type="ECO:0000256" key="3">
    <source>
        <dbReference type="ARBA" id="ARBA00022833"/>
    </source>
</evidence>
<accession>A0AAV0EJ02</accession>
<keyword evidence="2" id="KW-0863">Zinc-finger</keyword>
<organism evidence="6 7">
    <name type="scientific">Cuscuta epithymum</name>
    <dbReference type="NCBI Taxonomy" id="186058"/>
    <lineage>
        <taxon>Eukaryota</taxon>
        <taxon>Viridiplantae</taxon>
        <taxon>Streptophyta</taxon>
        <taxon>Embryophyta</taxon>
        <taxon>Tracheophyta</taxon>
        <taxon>Spermatophyta</taxon>
        <taxon>Magnoliopsida</taxon>
        <taxon>eudicotyledons</taxon>
        <taxon>Gunneridae</taxon>
        <taxon>Pentapetalae</taxon>
        <taxon>asterids</taxon>
        <taxon>lamiids</taxon>
        <taxon>Solanales</taxon>
        <taxon>Convolvulaceae</taxon>
        <taxon>Cuscuteae</taxon>
        <taxon>Cuscuta</taxon>
        <taxon>Cuscuta subgen. Cuscuta</taxon>
    </lineage>
</organism>
<evidence type="ECO:0000256" key="1">
    <source>
        <dbReference type="ARBA" id="ARBA00022723"/>
    </source>
</evidence>
<dbReference type="InterPro" id="IPR036236">
    <property type="entry name" value="Znf_C2H2_sf"/>
</dbReference>
<dbReference type="GO" id="GO:0003677">
    <property type="term" value="F:DNA binding"/>
    <property type="evidence" value="ECO:0007669"/>
    <property type="project" value="InterPro"/>
</dbReference>
<reference evidence="6" key="1">
    <citation type="submission" date="2022-07" db="EMBL/GenBank/DDBJ databases">
        <authorList>
            <person name="Macas J."/>
            <person name="Novak P."/>
            <person name="Neumann P."/>
        </authorList>
    </citation>
    <scope>NUCLEOTIDE SEQUENCE</scope>
</reference>
<dbReference type="SMART" id="SM00614">
    <property type="entry name" value="ZnF_BED"/>
    <property type="match status" value="1"/>
</dbReference>
<evidence type="ECO:0000256" key="4">
    <source>
        <dbReference type="SAM" id="MobiDB-lite"/>
    </source>
</evidence>
<dbReference type="SUPFAM" id="SSF57667">
    <property type="entry name" value="beta-beta-alpha zinc fingers"/>
    <property type="match status" value="1"/>
</dbReference>
<comment type="caution">
    <text evidence="6">The sequence shown here is derived from an EMBL/GenBank/DDBJ whole genome shotgun (WGS) entry which is preliminary data.</text>
</comment>
<evidence type="ECO:0000313" key="7">
    <source>
        <dbReference type="Proteomes" id="UP001152523"/>
    </source>
</evidence>
<keyword evidence="3" id="KW-0862">Zinc</keyword>
<feature type="compositionally biased region" description="Acidic residues" evidence="4">
    <location>
        <begin position="26"/>
        <end position="43"/>
    </location>
</feature>
<name>A0AAV0EJ02_9ASTE</name>
<evidence type="ECO:0000256" key="2">
    <source>
        <dbReference type="ARBA" id="ARBA00022771"/>
    </source>
</evidence>
<keyword evidence="7" id="KW-1185">Reference proteome</keyword>
<keyword evidence="1" id="KW-0479">Metal-binding</keyword>
<sequence length="153" mass="17186">MSDKQLQQLLAQNDGCFLHQQNIPESIDEEELEDEDAKEDEGGDGGHGTSDDVQELEDEGGSSQIGKKSKSSIIENNYTKRKDKNTEKWYATCNHCKKEYSLGTSSGYGSLSRHLKSKHLVEYEKIVKGKGKQTQISRFANNQPYGNFSYNDA</sequence>
<dbReference type="Proteomes" id="UP001152523">
    <property type="component" value="Unassembled WGS sequence"/>
</dbReference>
<feature type="region of interest" description="Disordered" evidence="4">
    <location>
        <begin position="13"/>
        <end position="79"/>
    </location>
</feature>
<proteinExistence type="predicted"/>
<protein>
    <recommendedName>
        <fullName evidence="5">BED-type domain-containing protein</fullName>
    </recommendedName>
</protein>
<evidence type="ECO:0000313" key="6">
    <source>
        <dbReference type="EMBL" id="CAH9123796.1"/>
    </source>
</evidence>
<dbReference type="GO" id="GO:0008270">
    <property type="term" value="F:zinc ion binding"/>
    <property type="evidence" value="ECO:0007669"/>
    <property type="project" value="UniProtKB-KW"/>
</dbReference>
<feature type="domain" description="BED-type" evidence="5">
    <location>
        <begin position="90"/>
        <end position="119"/>
    </location>
</feature>
<feature type="compositionally biased region" description="Low complexity" evidence="4">
    <location>
        <begin position="61"/>
        <end position="74"/>
    </location>
</feature>
<dbReference type="InterPro" id="IPR003656">
    <property type="entry name" value="Znf_BED"/>
</dbReference>
<dbReference type="EMBL" id="CAMAPF010000932">
    <property type="protein sequence ID" value="CAH9123796.1"/>
    <property type="molecule type" value="Genomic_DNA"/>
</dbReference>